<organism evidence="2 3">
    <name type="scientific">Buddleja alternifolia</name>
    <dbReference type="NCBI Taxonomy" id="168488"/>
    <lineage>
        <taxon>Eukaryota</taxon>
        <taxon>Viridiplantae</taxon>
        <taxon>Streptophyta</taxon>
        <taxon>Embryophyta</taxon>
        <taxon>Tracheophyta</taxon>
        <taxon>Spermatophyta</taxon>
        <taxon>Magnoliopsida</taxon>
        <taxon>eudicotyledons</taxon>
        <taxon>Gunneridae</taxon>
        <taxon>Pentapetalae</taxon>
        <taxon>asterids</taxon>
        <taxon>lamiids</taxon>
        <taxon>Lamiales</taxon>
        <taxon>Scrophulariaceae</taxon>
        <taxon>Buddlejeae</taxon>
        <taxon>Buddleja</taxon>
    </lineage>
</organism>
<evidence type="ECO:0000313" key="2">
    <source>
        <dbReference type="EMBL" id="KAG8377323.1"/>
    </source>
</evidence>
<dbReference type="PANTHER" id="PTHR45090">
    <property type="entry name" value="CHAPERONE PROTEIN DNAJ 20 CHLOROPLASTIC"/>
    <property type="match status" value="1"/>
</dbReference>
<dbReference type="EMBL" id="WHWC01000008">
    <property type="protein sequence ID" value="KAG8377323.1"/>
    <property type="molecule type" value="Genomic_DNA"/>
</dbReference>
<dbReference type="InterPro" id="IPR053232">
    <property type="entry name" value="DnaJ_C/III_chloroplastic"/>
</dbReference>
<proteinExistence type="predicted"/>
<dbReference type="Pfam" id="PF00226">
    <property type="entry name" value="DnaJ"/>
    <property type="match status" value="1"/>
</dbReference>
<feature type="domain" description="J" evidence="1">
    <location>
        <begin position="19"/>
        <end position="109"/>
    </location>
</feature>
<dbReference type="GO" id="GO:0009507">
    <property type="term" value="C:chloroplast"/>
    <property type="evidence" value="ECO:0007669"/>
    <property type="project" value="TreeGrafter"/>
</dbReference>
<gene>
    <name evidence="2" type="ORF">BUALT_Bualt08G0021300</name>
</gene>
<keyword evidence="3" id="KW-1185">Reference proteome</keyword>
<protein>
    <recommendedName>
        <fullName evidence="1">J domain-containing protein</fullName>
    </recommendedName>
</protein>
<dbReference type="Proteomes" id="UP000826271">
    <property type="component" value="Unassembled WGS sequence"/>
</dbReference>
<comment type="caution">
    <text evidence="2">The sequence shown here is derived from an EMBL/GenBank/DDBJ whole genome shotgun (WGS) entry which is preliminary data.</text>
</comment>
<dbReference type="PROSITE" id="PS50076">
    <property type="entry name" value="DNAJ_2"/>
    <property type="match status" value="1"/>
</dbReference>
<name>A0AAV6X4E0_9LAMI</name>
<reference evidence="2" key="1">
    <citation type="submission" date="2019-10" db="EMBL/GenBank/DDBJ databases">
        <authorList>
            <person name="Zhang R."/>
            <person name="Pan Y."/>
            <person name="Wang J."/>
            <person name="Ma R."/>
            <person name="Yu S."/>
        </authorList>
    </citation>
    <scope>NUCLEOTIDE SEQUENCE</scope>
    <source>
        <strain evidence="2">LA-IB0</strain>
        <tissue evidence="2">Leaf</tissue>
    </source>
</reference>
<dbReference type="PANTHER" id="PTHR45090:SF8">
    <property type="entry name" value="J DOMAIN-CONTAINING PROTEIN"/>
    <property type="match status" value="1"/>
</dbReference>
<sequence length="124" mass="14673">MNIRAYLIGCDFSDSGFRKELSEVLYSKNADKDQIKKVYRKMALCYHPDVCDPSMREESTRIFIELQKAYTTLMDKEPQEQDCLESGTSRDKWESQLSELKRRSYTRKELKEGSWGCRMRANHN</sequence>
<evidence type="ECO:0000259" key="1">
    <source>
        <dbReference type="PROSITE" id="PS50076"/>
    </source>
</evidence>
<dbReference type="InterPro" id="IPR001623">
    <property type="entry name" value="DnaJ_domain"/>
</dbReference>
<dbReference type="PRINTS" id="PR00625">
    <property type="entry name" value="JDOMAIN"/>
</dbReference>
<dbReference type="InterPro" id="IPR036869">
    <property type="entry name" value="J_dom_sf"/>
</dbReference>
<dbReference type="AlphaFoldDB" id="A0AAV6X4E0"/>
<evidence type="ECO:0000313" key="3">
    <source>
        <dbReference type="Proteomes" id="UP000826271"/>
    </source>
</evidence>
<dbReference type="Gene3D" id="1.10.287.110">
    <property type="entry name" value="DnaJ domain"/>
    <property type="match status" value="1"/>
</dbReference>
<dbReference type="SUPFAM" id="SSF46565">
    <property type="entry name" value="Chaperone J-domain"/>
    <property type="match status" value="1"/>
</dbReference>
<accession>A0AAV6X4E0</accession>
<dbReference type="CDD" id="cd06257">
    <property type="entry name" value="DnaJ"/>
    <property type="match status" value="1"/>
</dbReference>
<dbReference type="SMART" id="SM00271">
    <property type="entry name" value="DnaJ"/>
    <property type="match status" value="1"/>
</dbReference>